<dbReference type="EMBL" id="NBNE01003050">
    <property type="protein sequence ID" value="OWZ08709.1"/>
    <property type="molecule type" value="Genomic_DNA"/>
</dbReference>
<protein>
    <submittedName>
        <fullName evidence="2">Transposase</fullName>
    </submittedName>
</protein>
<sequence length="62" mass="7005">TEGAFTRGKFHEAFMKNVTPHLNSWPLPKSIVMMDNAKIHAYPELQAAVHACGARLIFLPHY</sequence>
<evidence type="ECO:0000313" key="2">
    <source>
        <dbReference type="EMBL" id="OWZ08709.1"/>
    </source>
</evidence>
<keyword evidence="3" id="KW-1185">Reference proteome</keyword>
<dbReference type="InterPro" id="IPR036397">
    <property type="entry name" value="RNaseH_sf"/>
</dbReference>
<name>A0A225VUQ6_9STRA</name>
<evidence type="ECO:0000313" key="3">
    <source>
        <dbReference type="Proteomes" id="UP000198211"/>
    </source>
</evidence>
<dbReference type="Pfam" id="PF13358">
    <property type="entry name" value="DDE_3"/>
    <property type="match status" value="1"/>
</dbReference>
<dbReference type="Proteomes" id="UP000198211">
    <property type="component" value="Unassembled WGS sequence"/>
</dbReference>
<gene>
    <name evidence="2" type="ORF">PHMEG_00018704</name>
</gene>
<dbReference type="OrthoDB" id="127242at2759"/>
<reference evidence="3" key="1">
    <citation type="submission" date="2017-03" db="EMBL/GenBank/DDBJ databases">
        <title>Phytopthora megakarya and P. palmivora, two closely related causual agents of cacao black pod achieved similar genome size and gene model numbers by different mechanisms.</title>
        <authorList>
            <person name="Ali S."/>
            <person name="Shao J."/>
            <person name="Larry D.J."/>
            <person name="Kronmiller B."/>
            <person name="Shen D."/>
            <person name="Strem M.D."/>
            <person name="Melnick R.L."/>
            <person name="Guiltinan M.J."/>
            <person name="Tyler B.M."/>
            <person name="Meinhardt L.W."/>
            <person name="Bailey B.A."/>
        </authorList>
    </citation>
    <scope>NUCLEOTIDE SEQUENCE [LARGE SCALE GENOMIC DNA]</scope>
    <source>
        <strain evidence="3">zdho120</strain>
    </source>
</reference>
<feature type="domain" description="Tc1-like transposase DDE" evidence="1">
    <location>
        <begin position="2"/>
        <end position="62"/>
    </location>
</feature>
<proteinExistence type="predicted"/>
<dbReference type="Gene3D" id="3.30.420.10">
    <property type="entry name" value="Ribonuclease H-like superfamily/Ribonuclease H"/>
    <property type="match status" value="1"/>
</dbReference>
<dbReference type="InterPro" id="IPR038717">
    <property type="entry name" value="Tc1-like_DDE_dom"/>
</dbReference>
<comment type="caution">
    <text evidence="2">The sequence shown here is derived from an EMBL/GenBank/DDBJ whole genome shotgun (WGS) entry which is preliminary data.</text>
</comment>
<feature type="non-terminal residue" evidence="2">
    <location>
        <position position="1"/>
    </location>
</feature>
<dbReference type="AlphaFoldDB" id="A0A225VUQ6"/>
<organism evidence="2 3">
    <name type="scientific">Phytophthora megakarya</name>
    <dbReference type="NCBI Taxonomy" id="4795"/>
    <lineage>
        <taxon>Eukaryota</taxon>
        <taxon>Sar</taxon>
        <taxon>Stramenopiles</taxon>
        <taxon>Oomycota</taxon>
        <taxon>Peronosporomycetes</taxon>
        <taxon>Peronosporales</taxon>
        <taxon>Peronosporaceae</taxon>
        <taxon>Phytophthora</taxon>
    </lineage>
</organism>
<dbReference type="GO" id="GO:0003676">
    <property type="term" value="F:nucleic acid binding"/>
    <property type="evidence" value="ECO:0007669"/>
    <property type="project" value="InterPro"/>
</dbReference>
<accession>A0A225VUQ6</accession>
<evidence type="ECO:0000259" key="1">
    <source>
        <dbReference type="Pfam" id="PF13358"/>
    </source>
</evidence>